<feature type="transmembrane region" description="Helical" evidence="2">
    <location>
        <begin position="80"/>
        <end position="102"/>
    </location>
</feature>
<dbReference type="PANTHER" id="PTHR43318">
    <property type="entry name" value="UDP-N-ACETYLGLUCOSAMINE 4,6-DEHYDRATASE"/>
    <property type="match status" value="1"/>
</dbReference>
<dbReference type="InterPro" id="IPR003869">
    <property type="entry name" value="Polysac_CapD-like"/>
</dbReference>
<dbReference type="GO" id="GO:0003978">
    <property type="term" value="F:UDP-glucose 4-epimerase activity"/>
    <property type="evidence" value="ECO:0007669"/>
    <property type="project" value="UniProtKB-EC"/>
</dbReference>
<evidence type="ECO:0000313" key="5">
    <source>
        <dbReference type="Proteomes" id="UP000076848"/>
    </source>
</evidence>
<keyword evidence="5" id="KW-1185">Reference proteome</keyword>
<evidence type="ECO:0000256" key="1">
    <source>
        <dbReference type="ARBA" id="ARBA00007430"/>
    </source>
</evidence>
<reference evidence="4 5" key="1">
    <citation type="submission" date="2016-04" db="EMBL/GenBank/DDBJ databases">
        <authorList>
            <consortium name="Pathogen Informatics"/>
        </authorList>
    </citation>
    <scope>NUCLEOTIDE SEQUENCE [LARGE SCALE GENOMIC DNA]</scope>
    <source>
        <strain evidence="4 5">H050680373</strain>
    </source>
</reference>
<dbReference type="CDD" id="cd05237">
    <property type="entry name" value="UDP_invert_4-6DH_SDR_e"/>
    <property type="match status" value="1"/>
</dbReference>
<keyword evidence="2" id="KW-0812">Transmembrane</keyword>
<dbReference type="InterPro" id="IPR036291">
    <property type="entry name" value="NAD(P)-bd_dom_sf"/>
</dbReference>
<dbReference type="InterPro" id="IPR051203">
    <property type="entry name" value="Polysaccharide_Synthase-Rel"/>
</dbReference>
<protein>
    <submittedName>
        <fullName evidence="4">Lipopolysaccharide biosynthesis protein</fullName>
        <ecNumber evidence="4">5.1.3.2</ecNumber>
    </submittedName>
</protein>
<evidence type="ECO:0000256" key="2">
    <source>
        <dbReference type="SAM" id="Phobius"/>
    </source>
</evidence>
<dbReference type="Gene3D" id="3.40.50.720">
    <property type="entry name" value="NAD(P)-binding Rossmann-like Domain"/>
    <property type="match status" value="2"/>
</dbReference>
<dbReference type="Pfam" id="PF02719">
    <property type="entry name" value="Polysacc_synt_2"/>
    <property type="match status" value="1"/>
</dbReference>
<organism evidence="4 5">
    <name type="scientific">Bordetella ansorpii</name>
    <dbReference type="NCBI Taxonomy" id="288768"/>
    <lineage>
        <taxon>Bacteria</taxon>
        <taxon>Pseudomonadati</taxon>
        <taxon>Pseudomonadota</taxon>
        <taxon>Betaproteobacteria</taxon>
        <taxon>Burkholderiales</taxon>
        <taxon>Alcaligenaceae</taxon>
        <taxon>Bordetella</taxon>
    </lineage>
</organism>
<keyword evidence="2" id="KW-0472">Membrane</keyword>
<accession>A0A157SU82</accession>
<comment type="similarity">
    <text evidence="1">Belongs to the polysaccharide synthase family.</text>
</comment>
<dbReference type="OrthoDB" id="9803111at2"/>
<evidence type="ECO:0000259" key="3">
    <source>
        <dbReference type="Pfam" id="PF02719"/>
    </source>
</evidence>
<dbReference type="EC" id="5.1.3.2" evidence="4"/>
<proteinExistence type="inferred from homology"/>
<dbReference type="Proteomes" id="UP000076848">
    <property type="component" value="Unassembled WGS sequence"/>
</dbReference>
<dbReference type="SUPFAM" id="SSF51735">
    <property type="entry name" value="NAD(P)-binding Rossmann-fold domains"/>
    <property type="match status" value="2"/>
</dbReference>
<evidence type="ECO:0000313" key="4">
    <source>
        <dbReference type="EMBL" id="SAI73891.1"/>
    </source>
</evidence>
<sequence length="652" mass="70498">MFFRASSWLISLSRWQKMALMLAADFVALTVCLYLASARPEAVLDATGWGTQALLAVFTLPILSACGLYTQLVRFVDARFLRAAALGAAAFGIEALLVSYAAADLVSLRSRIPVLVPSVFCYLVLSRFGAGKYLRVMGSRQPRRMRVAIYGAGRAGFELVTAMRASEVYRPIAFIDDNGELYRRSLAGLRILALSQFLSLRADLGVEQVILAMPSAPAERLREIYRLLNGVSMPVRTLPTLAEAANAPVSPQSVREVALEDLLGRRPIAPRQDLFARCVAAKGVLVTGAGGSIGSELCRQILGLSPSVLVLLDHSEYALYEIERELRNRWPDQRIVTVLGSACVQSLVEQILTEHRIDTVYHAAAYKHVPMVEANIAQGIRNNVHSAWVVAQAAARCGVATCVLVSTDKAVRPTNVMGASKRASELVFQAMAAQPGMKTVFSMVRFGNVLGSSGSVVPLFREQLRRGGPLTVTHPDVTRYFMLIPEAAQLVIQAGAMASGGDVFVLDMGEPVRVLDLARTMIQLSGMTVRGAPRASGGIEIRITGLRQGEKLYEELLIGESAEPSEHPRILCSHEHFLPLDVLRGRLRTLMAACEGASTLAMLQALQALVDEFTPYSPFLAASRHEPAATVRSAGAPAVSPAPLLQRLEASS</sequence>
<name>A0A157SU82_9BORD</name>
<dbReference type="PANTHER" id="PTHR43318:SF1">
    <property type="entry name" value="POLYSACCHARIDE BIOSYNTHESIS PROTEIN EPSC-RELATED"/>
    <property type="match status" value="1"/>
</dbReference>
<gene>
    <name evidence="4" type="primary">wlbL</name>
    <name evidence="4" type="ORF">SAMEA3906486_04908</name>
</gene>
<dbReference type="AlphaFoldDB" id="A0A157SU82"/>
<dbReference type="EMBL" id="FKIF01000009">
    <property type="protein sequence ID" value="SAI73891.1"/>
    <property type="molecule type" value="Genomic_DNA"/>
</dbReference>
<keyword evidence="4" id="KW-0413">Isomerase</keyword>
<keyword evidence="2" id="KW-1133">Transmembrane helix</keyword>
<dbReference type="STRING" id="288768.SAMEA3906486_04908"/>
<feature type="transmembrane region" description="Helical" evidence="2">
    <location>
        <begin position="48"/>
        <end position="68"/>
    </location>
</feature>
<feature type="domain" description="Polysaccharide biosynthesis protein CapD-like" evidence="3">
    <location>
        <begin position="284"/>
        <end position="572"/>
    </location>
</feature>